<feature type="modified residue" description="4-aspartylphosphate" evidence="3">
    <location>
        <position position="54"/>
    </location>
</feature>
<keyword evidence="8" id="KW-1185">Reference proteome</keyword>
<organism evidence="7 8">
    <name type="scientific">Hymenobacter saemangeumensis</name>
    <dbReference type="NCBI Taxonomy" id="1084522"/>
    <lineage>
        <taxon>Bacteria</taxon>
        <taxon>Pseudomonadati</taxon>
        <taxon>Bacteroidota</taxon>
        <taxon>Cytophagia</taxon>
        <taxon>Cytophagales</taxon>
        <taxon>Hymenobacteraceae</taxon>
        <taxon>Hymenobacter</taxon>
    </lineage>
</organism>
<accession>A0ABP8IRE2</accession>
<dbReference type="InterPro" id="IPR058245">
    <property type="entry name" value="NreC/VraR/RcsB-like_REC"/>
</dbReference>
<comment type="caution">
    <text evidence="7">The sequence shown here is derived from an EMBL/GenBank/DDBJ whole genome shotgun (WGS) entry which is preliminary data.</text>
</comment>
<evidence type="ECO:0000256" key="3">
    <source>
        <dbReference type="PROSITE-ProRule" id="PRU00169"/>
    </source>
</evidence>
<evidence type="ECO:0000256" key="1">
    <source>
        <dbReference type="ARBA" id="ARBA00022553"/>
    </source>
</evidence>
<protein>
    <submittedName>
        <fullName evidence="7">Response regulator transcription factor</fullName>
    </submittedName>
</protein>
<feature type="compositionally biased region" description="Low complexity" evidence="4">
    <location>
        <begin position="142"/>
        <end position="164"/>
    </location>
</feature>
<feature type="domain" description="HTH luxR-type" evidence="5">
    <location>
        <begin position="159"/>
        <end position="224"/>
    </location>
</feature>
<evidence type="ECO:0000313" key="7">
    <source>
        <dbReference type="EMBL" id="GAA4365634.1"/>
    </source>
</evidence>
<dbReference type="PANTHER" id="PTHR43214:SF43">
    <property type="entry name" value="TWO-COMPONENT RESPONSE REGULATOR"/>
    <property type="match status" value="1"/>
</dbReference>
<evidence type="ECO:0000256" key="4">
    <source>
        <dbReference type="SAM" id="MobiDB-lite"/>
    </source>
</evidence>
<dbReference type="SMART" id="SM00448">
    <property type="entry name" value="REC"/>
    <property type="match status" value="1"/>
</dbReference>
<dbReference type="Pfam" id="PF00196">
    <property type="entry name" value="GerE"/>
    <property type="match status" value="1"/>
</dbReference>
<evidence type="ECO:0000256" key="2">
    <source>
        <dbReference type="ARBA" id="ARBA00023125"/>
    </source>
</evidence>
<keyword evidence="2" id="KW-0238">DNA-binding</keyword>
<dbReference type="Proteomes" id="UP001501153">
    <property type="component" value="Unassembled WGS sequence"/>
</dbReference>
<feature type="domain" description="Response regulatory" evidence="6">
    <location>
        <begin position="3"/>
        <end position="119"/>
    </location>
</feature>
<evidence type="ECO:0000259" key="5">
    <source>
        <dbReference type="PROSITE" id="PS50043"/>
    </source>
</evidence>
<evidence type="ECO:0000259" key="6">
    <source>
        <dbReference type="PROSITE" id="PS50110"/>
    </source>
</evidence>
<dbReference type="InterPro" id="IPR039420">
    <property type="entry name" value="WalR-like"/>
</dbReference>
<dbReference type="InterPro" id="IPR001789">
    <property type="entry name" value="Sig_transdc_resp-reg_receiver"/>
</dbReference>
<dbReference type="Pfam" id="PF00072">
    <property type="entry name" value="Response_reg"/>
    <property type="match status" value="1"/>
</dbReference>
<dbReference type="Gene3D" id="3.40.50.2300">
    <property type="match status" value="1"/>
</dbReference>
<dbReference type="PANTHER" id="PTHR43214">
    <property type="entry name" value="TWO-COMPONENT RESPONSE REGULATOR"/>
    <property type="match status" value="1"/>
</dbReference>
<proteinExistence type="predicted"/>
<reference evidence="8" key="1">
    <citation type="journal article" date="2019" name="Int. J. Syst. Evol. Microbiol.">
        <title>The Global Catalogue of Microorganisms (GCM) 10K type strain sequencing project: providing services to taxonomists for standard genome sequencing and annotation.</title>
        <authorList>
            <consortium name="The Broad Institute Genomics Platform"/>
            <consortium name="The Broad Institute Genome Sequencing Center for Infectious Disease"/>
            <person name="Wu L."/>
            <person name="Ma J."/>
        </authorList>
    </citation>
    <scope>NUCLEOTIDE SEQUENCE [LARGE SCALE GENOMIC DNA]</scope>
    <source>
        <strain evidence="8">JCM 17923</strain>
    </source>
</reference>
<evidence type="ECO:0000313" key="8">
    <source>
        <dbReference type="Proteomes" id="UP001501153"/>
    </source>
</evidence>
<dbReference type="SMART" id="SM00421">
    <property type="entry name" value="HTH_LUXR"/>
    <property type="match status" value="1"/>
</dbReference>
<dbReference type="SUPFAM" id="SSF52172">
    <property type="entry name" value="CheY-like"/>
    <property type="match status" value="1"/>
</dbReference>
<dbReference type="EMBL" id="BAABGZ010000074">
    <property type="protein sequence ID" value="GAA4365634.1"/>
    <property type="molecule type" value="Genomic_DNA"/>
</dbReference>
<dbReference type="InterPro" id="IPR011006">
    <property type="entry name" value="CheY-like_superfamily"/>
</dbReference>
<dbReference type="PRINTS" id="PR00038">
    <property type="entry name" value="HTHLUXR"/>
</dbReference>
<dbReference type="PROSITE" id="PS50043">
    <property type="entry name" value="HTH_LUXR_2"/>
    <property type="match status" value="1"/>
</dbReference>
<dbReference type="SUPFAM" id="SSF46894">
    <property type="entry name" value="C-terminal effector domain of the bipartite response regulators"/>
    <property type="match status" value="1"/>
</dbReference>
<gene>
    <name evidence="7" type="ORF">GCM10023185_36090</name>
</gene>
<name>A0ABP8IRE2_9BACT</name>
<keyword evidence="1 3" id="KW-0597">Phosphoprotein</keyword>
<feature type="region of interest" description="Disordered" evidence="4">
    <location>
        <begin position="142"/>
        <end position="165"/>
    </location>
</feature>
<dbReference type="PROSITE" id="PS50110">
    <property type="entry name" value="RESPONSE_REGULATORY"/>
    <property type="match status" value="1"/>
</dbReference>
<sequence>MIRVFLVDDHTVLRTGIRNALATRDNLVVVEEAGSGPELLEKLANTPADVVLLDINMPGMDGLETLSQLRKDFPGVRVLMLSMLENEQYMQRALDGGAHGYILKSVGVDELVQGIEAVAAGRFFLCAEAGMEALRKLKTSASAPGASAPGASAPDASAPGADAPQLSQREREVLQLIAEGFTNQEIADKLFTSKRTIETHRQNILDKTNMRNTAALIRYAVQEGIVS</sequence>
<dbReference type="CDD" id="cd06170">
    <property type="entry name" value="LuxR_C_like"/>
    <property type="match status" value="1"/>
</dbReference>
<dbReference type="RefSeq" id="WP_345237515.1">
    <property type="nucleotide sequence ID" value="NZ_BAABGZ010000074.1"/>
</dbReference>
<dbReference type="CDD" id="cd17535">
    <property type="entry name" value="REC_NarL-like"/>
    <property type="match status" value="1"/>
</dbReference>
<dbReference type="InterPro" id="IPR016032">
    <property type="entry name" value="Sig_transdc_resp-reg_C-effctor"/>
</dbReference>
<dbReference type="InterPro" id="IPR000792">
    <property type="entry name" value="Tscrpt_reg_LuxR_C"/>
</dbReference>